<evidence type="ECO:0000313" key="1">
    <source>
        <dbReference type="EMBL" id="KAJ0010727.1"/>
    </source>
</evidence>
<keyword evidence="2" id="KW-1185">Reference proteome</keyword>
<protein>
    <submittedName>
        <fullName evidence="1">Uncharacterized protein</fullName>
    </submittedName>
</protein>
<proteinExistence type="predicted"/>
<sequence length="128" mass="13789">MISSDSAAKETSQGPSTLWMPCKSTAFRLIPSTTLSSSSVAWPVALFEKANLFTTTSSQKVGLDSDVFVRSALIDVYAKWGELKNALCVFNEMVTEDLVVSNSIIGGFAENEMVTGSGHANECFEGMY</sequence>
<gene>
    <name evidence="1" type="ORF">Pint_33788</name>
</gene>
<reference evidence="2" key="1">
    <citation type="journal article" date="2023" name="G3 (Bethesda)">
        <title>Genome assembly and association tests identify interacting loci associated with vigor, precocity, and sex in interspecific pistachio rootstocks.</title>
        <authorList>
            <person name="Palmer W."/>
            <person name="Jacygrad E."/>
            <person name="Sagayaradj S."/>
            <person name="Cavanaugh K."/>
            <person name="Han R."/>
            <person name="Bertier L."/>
            <person name="Beede B."/>
            <person name="Kafkas S."/>
            <person name="Golino D."/>
            <person name="Preece J."/>
            <person name="Michelmore R."/>
        </authorList>
    </citation>
    <scope>NUCLEOTIDE SEQUENCE [LARGE SCALE GENOMIC DNA]</scope>
</reference>
<name>A0ACC0X502_9ROSI</name>
<dbReference type="EMBL" id="CM047749">
    <property type="protein sequence ID" value="KAJ0010727.1"/>
    <property type="molecule type" value="Genomic_DNA"/>
</dbReference>
<organism evidence="1 2">
    <name type="scientific">Pistacia integerrima</name>
    <dbReference type="NCBI Taxonomy" id="434235"/>
    <lineage>
        <taxon>Eukaryota</taxon>
        <taxon>Viridiplantae</taxon>
        <taxon>Streptophyta</taxon>
        <taxon>Embryophyta</taxon>
        <taxon>Tracheophyta</taxon>
        <taxon>Spermatophyta</taxon>
        <taxon>Magnoliopsida</taxon>
        <taxon>eudicotyledons</taxon>
        <taxon>Gunneridae</taxon>
        <taxon>Pentapetalae</taxon>
        <taxon>rosids</taxon>
        <taxon>malvids</taxon>
        <taxon>Sapindales</taxon>
        <taxon>Anacardiaceae</taxon>
        <taxon>Pistacia</taxon>
    </lineage>
</organism>
<dbReference type="Proteomes" id="UP001163603">
    <property type="component" value="Chromosome 14"/>
</dbReference>
<comment type="caution">
    <text evidence="1">The sequence shown here is derived from an EMBL/GenBank/DDBJ whole genome shotgun (WGS) entry which is preliminary data.</text>
</comment>
<evidence type="ECO:0000313" key="2">
    <source>
        <dbReference type="Proteomes" id="UP001163603"/>
    </source>
</evidence>
<accession>A0ACC0X502</accession>